<dbReference type="Pfam" id="PF00079">
    <property type="entry name" value="Serpin"/>
    <property type="match status" value="14"/>
</dbReference>
<dbReference type="InterPro" id="IPR000215">
    <property type="entry name" value="Serpin_fam"/>
</dbReference>
<dbReference type="Gene3D" id="2.30.39.10">
    <property type="entry name" value="Alpha-1-antitrypsin, domain 1"/>
    <property type="match status" value="4"/>
</dbReference>
<dbReference type="InterPro" id="IPR042178">
    <property type="entry name" value="Serpin_sf_1"/>
</dbReference>
<dbReference type="PANTHER" id="PTHR11461:SF211">
    <property type="entry name" value="GH10112P-RELATED"/>
    <property type="match status" value="1"/>
</dbReference>
<keyword evidence="6" id="KW-0175">Coiled coil</keyword>
<evidence type="ECO:0000313" key="9">
    <source>
        <dbReference type="Proteomes" id="UP000271162"/>
    </source>
</evidence>
<evidence type="ECO:0000256" key="5">
    <source>
        <dbReference type="RuleBase" id="RU000411"/>
    </source>
</evidence>
<evidence type="ECO:0000313" key="10">
    <source>
        <dbReference type="WBParaSite" id="NBR_0001102901-mRNA-1"/>
    </source>
</evidence>
<dbReference type="SMART" id="SM00093">
    <property type="entry name" value="SERPIN"/>
    <property type="match status" value="4"/>
</dbReference>
<feature type="domain" description="Serpin" evidence="7">
    <location>
        <begin position="1703"/>
        <end position="1961"/>
    </location>
</feature>
<dbReference type="Gene3D" id="3.30.497.10">
    <property type="entry name" value="Antithrombin, subunit I, domain 2"/>
    <property type="match status" value="11"/>
</dbReference>
<comment type="similarity">
    <text evidence="2 5">Belongs to the serpin family.</text>
</comment>
<dbReference type="CDD" id="cd19581">
    <property type="entry name" value="serpinL_nematode"/>
    <property type="match status" value="1"/>
</dbReference>
<dbReference type="InterPro" id="IPR023795">
    <property type="entry name" value="Serpin_CS"/>
</dbReference>
<name>A0A158R013_NIPBR</name>
<reference evidence="10" key="1">
    <citation type="submission" date="2016-04" db="UniProtKB">
        <authorList>
            <consortium name="WormBaseParasite"/>
        </authorList>
    </citation>
    <scope>IDENTIFICATION</scope>
</reference>
<dbReference type="WBParaSite" id="NBR_0001102901-mRNA-1">
    <property type="protein sequence ID" value="NBR_0001102901-mRNA-1"/>
    <property type="gene ID" value="NBR_0001102901"/>
</dbReference>
<evidence type="ECO:0000256" key="3">
    <source>
        <dbReference type="ARBA" id="ARBA00022525"/>
    </source>
</evidence>
<accession>A0A158R013</accession>
<feature type="domain" description="Serpin" evidence="7">
    <location>
        <begin position="1964"/>
        <end position="2222"/>
    </location>
</feature>
<dbReference type="PROSITE" id="PS00284">
    <property type="entry name" value="SERPIN"/>
    <property type="match status" value="2"/>
</dbReference>
<dbReference type="PANTHER" id="PTHR11461">
    <property type="entry name" value="SERINE PROTEASE INHIBITOR, SERPIN"/>
    <property type="match status" value="1"/>
</dbReference>
<comment type="subcellular location">
    <subcellularLocation>
        <location evidence="1">Secreted</location>
    </subcellularLocation>
</comment>
<evidence type="ECO:0000313" key="8">
    <source>
        <dbReference type="EMBL" id="VDL74619.1"/>
    </source>
</evidence>
<evidence type="ECO:0000256" key="1">
    <source>
        <dbReference type="ARBA" id="ARBA00004613"/>
    </source>
</evidence>
<evidence type="ECO:0000256" key="2">
    <source>
        <dbReference type="ARBA" id="ARBA00009500"/>
    </source>
</evidence>
<dbReference type="InterPro" id="IPR023796">
    <property type="entry name" value="Serpin_dom"/>
</dbReference>
<dbReference type="STRING" id="27835.A0A158R013"/>
<dbReference type="EMBL" id="UYSL01020440">
    <property type="protein sequence ID" value="VDL74619.1"/>
    <property type="molecule type" value="Genomic_DNA"/>
</dbReference>
<keyword evidence="9" id="KW-1185">Reference proteome</keyword>
<feature type="domain" description="Serpin" evidence="7">
    <location>
        <begin position="613"/>
        <end position="966"/>
    </location>
</feature>
<feature type="coiled-coil region" evidence="6">
    <location>
        <begin position="47"/>
        <end position="74"/>
    </location>
</feature>
<feature type="domain" description="Serpin" evidence="7">
    <location>
        <begin position="1329"/>
        <end position="1695"/>
    </location>
</feature>
<dbReference type="FunFam" id="3.30.497.10:FF:000031">
    <property type="entry name" value="Putative salivary serpin"/>
    <property type="match status" value="1"/>
</dbReference>
<reference evidence="8 9" key="2">
    <citation type="submission" date="2018-11" db="EMBL/GenBank/DDBJ databases">
        <authorList>
            <consortium name="Pathogen Informatics"/>
        </authorList>
    </citation>
    <scope>NUCLEOTIDE SEQUENCE [LARGE SCALE GENOMIC DNA]</scope>
</reference>
<gene>
    <name evidence="8" type="ORF">NBR_LOCUS11030</name>
</gene>
<protein>
    <submittedName>
        <fullName evidence="10">SERPIN domain-containing protein</fullName>
    </submittedName>
</protein>
<evidence type="ECO:0000259" key="7">
    <source>
        <dbReference type="SMART" id="SM00093"/>
    </source>
</evidence>
<organism evidence="10">
    <name type="scientific">Nippostrongylus brasiliensis</name>
    <name type="common">Rat hookworm</name>
    <dbReference type="NCBI Taxonomy" id="27835"/>
    <lineage>
        <taxon>Eukaryota</taxon>
        <taxon>Metazoa</taxon>
        <taxon>Ecdysozoa</taxon>
        <taxon>Nematoda</taxon>
        <taxon>Chromadorea</taxon>
        <taxon>Rhabditida</taxon>
        <taxon>Rhabditina</taxon>
        <taxon>Rhabditomorpha</taxon>
        <taxon>Strongyloidea</taxon>
        <taxon>Heligmosomidae</taxon>
        <taxon>Nippostrongylus</taxon>
    </lineage>
</organism>
<evidence type="ECO:0000256" key="6">
    <source>
        <dbReference type="SAM" id="Coils"/>
    </source>
</evidence>
<dbReference type="SUPFAM" id="SSF56574">
    <property type="entry name" value="Serpins"/>
    <property type="match status" value="10"/>
</dbReference>
<keyword evidence="3" id="KW-0964">Secreted</keyword>
<proteinExistence type="inferred from homology"/>
<dbReference type="GO" id="GO:0005615">
    <property type="term" value="C:extracellular space"/>
    <property type="evidence" value="ECO:0007669"/>
    <property type="project" value="InterPro"/>
</dbReference>
<keyword evidence="4" id="KW-0732">Signal</keyword>
<sequence>MLLHGALDESVVVSPISVIFALAMLEAGAKGKTKSQIANVIAKESFDADLQNHYSNLSSQIQQARNDVKAYIANGFFLKWLVPFEKESTTNDTFYSSATNSRQADFMNAYSKHEMYAEDEDVQMLSLSYEDPSFAFNIILPKSSGGADFSGITKSPPLRISDAVHRAIIEVDEEGTTASAATGFVAAGSAFTLDEPKKFEADHPFWFILTKDNNPLFMGQFNFYSNLSSQVRHAKNGIRADIANGFHQSRHSERVLLKVGPFPVFLPKIPKKNSEVFSKQYTIDKNYENTIAKKYSARVQSLDFTNTKAAAKLNVWYKIPKMKLDTDFKLKEALIATGLSEMPTDKADFSGITNSPPLKISDAAHRAIIEVDEDGTTAVAATVLVAVGSQMPVDHPKIFYADYPFWFVLTKDNNSLFMGQFFTAKAMNRRSFGRFLLFLRWRCWKTAPKARQNHKSRMLLPTKTCNVCGGPRLESALTAIRRHIVRLQYYSPKDQYKIPKMKIETDLKLKEALIAMGVSEMFSGGADFCGVTRSPPLRISDAVHRAIIEVDEEGTTASAANGFIATAGSAFTLDEPKKFEADHPSPFILTKEKKFEADHPFWMFPEVETDFGLKMLQHADTNQSVVVSPLSVIFALAMVEYGAKGKTKSQIDELIAKSASNDEIHSYYSNLSSEIRAASKVKTSIANGFFLNNQYSVEKEYEQGILEKYAAKVQALDFRKAKEAAKIVDDFISKATESKIKDMVTEDTVKDAFSLIVNAIYFKADWEHKFYKSSTSNKTFHSSEGNGREIEFMNEYDETRLYTEDDDVQVLSLRYEDTSYAFNIFLPKTRFGLADYRKKLDGAKVQQLLANLKHTYISYSIPKMNIETDFPLKDALICFGITDVFDANADLSRIASEPPLRISDASHRAIIEVDEEGTTAAAATVFKIVPLMARMEVPKQFTADHPFLFVLTKDSNPLFMGQFLALISFGITDVFGAKADSSGITSKAPLRTSDASHRMTIETDFPLKDALVSIGIIEVFGGNSDLTGIASKPPLRISEASHRAVIEVDEEGTTAAATTLFKIVPESARLDEPKQFIADHPFFFYSLPKMKIEMEFGLKEALIGMGMPEAFSDRADLTGIAKSPPLHISDAAHKAVIEVDEDGTTAAAATLFKITPKSGKLRQPLRFIADHPFMFILTKDENPLFMALHSVIVNAIYFRAEWLVKFDKGCNSKEPFYSSEGNQREVRFSVPSLLVFIDPRVFFLRKLKVEFMNEREEFRMYTEDDEVQVLSLQYKDSSYAFNIILPKARFGLADYKSKLTAKKIQELLHSSTESYMTYSIPKMKIETDFKLKEALISMGVSDMFSDGADLTGISKAPPLKVSDASHRAIIENVSGIRNGFWPELDTTCTGQHVGGRFASFGDLRLGNASVRSLDFDHADEAARIECCRKAHRLVTCYPEDLLLQIIDGFVSNSTEGKIEGMVTADSLQGIDSLLVNAIHFRADWLMKFDPVSNKIRTFYSSEGNKRKLSNLQGTIVSERYRYSQIEFMTLEEEWLMYAEDDLVEVIALEYQDPTYAFNIILPKARFGLANCRSKLTGKRIQELLGNMTETYFNCSIPKMKIKTDFKLKEALVCIGISDMFSETADLTGIGKKPPLLVSAASHKAIIEVDEDGTTAAAVTLNKMIPLSALFIKPKVFIADHPFMFVLTKDKSPMFPMMETEFGLKTLQITPINSTVVFSPVSVLLALAMVQAGAKGSTKSEIDKVIYGETSNDAEIEKHYADLSRRILNTTAEVECRLANGLFIDKTYVVNEQYEQSVSQSYGATVKSLNFQQANESVQKMTFHGVEGKDRKIDFLIDRAVRRPYTEDEDAQVLALPYKDLSSQLLLIPKFDIESNLDLKGILISMGISKVFSTTADLSGITSTAPLRVNKATHKAMIEVNEHGTKASAVTTLKLPRRSGRVMFHQKEFLADHPFLMSLSVETDFGLGMMRYAPANESLVVSPISVIFALAMIHPGVGGRCRKQIDDVIFKGVPDGEKETVYSNLYKDIQQHSDNGSSCEIANASRRFLGINPPTNIVTDAHFLLVNAIHFTAEWLSKFNTKSSVEMTFYSSENNKRQVTFMRAARVSRPYADDDDVQVAIPKMKIETDFALKEALKSMGIEDIFTDTANFSGMIEGDPATHVSNALHKAVIEVDESGTSAAAATSVRAGYKSLIKAVSFVADHPFMFILTKDRNPIFMGQYV</sequence>
<dbReference type="Proteomes" id="UP000271162">
    <property type="component" value="Unassembled WGS sequence"/>
</dbReference>
<dbReference type="InterPro" id="IPR036186">
    <property type="entry name" value="Serpin_sf"/>
</dbReference>
<dbReference type="InterPro" id="IPR042185">
    <property type="entry name" value="Serpin_sf_2"/>
</dbReference>
<dbReference type="OMA" id="WFRYADL"/>
<evidence type="ECO:0000256" key="4">
    <source>
        <dbReference type="ARBA" id="ARBA00022729"/>
    </source>
</evidence>
<dbReference type="GO" id="GO:0004867">
    <property type="term" value="F:serine-type endopeptidase inhibitor activity"/>
    <property type="evidence" value="ECO:0007669"/>
    <property type="project" value="InterPro"/>
</dbReference>